<gene>
    <name evidence="5" type="ORF">MSAN_01335300</name>
</gene>
<dbReference type="Pfam" id="PF02678">
    <property type="entry name" value="Pirin"/>
    <property type="match status" value="1"/>
</dbReference>
<dbReference type="EMBL" id="JACAZH010000010">
    <property type="protein sequence ID" value="KAF7357393.1"/>
    <property type="molecule type" value="Genomic_DNA"/>
</dbReference>
<sequence length="342" mass="37734">MQFKGVRWAATSLFVFSLAAYFALPTYTPSTIQTMSTASVTRAVTKKVLAIETPEGDGAMVRRSIGSAGLRNLTPFLMLDHFHAETGGFPDHPHRGQSTVTYMLQGSSSHEYSVGHKGTIETGGVQWMVAVSIVSYYKHDLYSVPTDAVIPDLRDVHPLDFNYGSTCQKKYKMVEPSYQELTASGIPTAYPEGPDGPVRVKVISGLSHGVESPVRPLGGCWYFHYIFSKDQVSVFQDLPSGWTAFIYVLKGSLIVGNESIPQEQYHTLVLSANSNETGVLLKSGSEDTEFMLAAAEPIDEPIVQYGPFVMNTKEEIMQTLQDYREGRNGFESAHTWQSKNAH</sequence>
<comment type="similarity">
    <text evidence="1 2">Belongs to the pirin family.</text>
</comment>
<dbReference type="InterPro" id="IPR011051">
    <property type="entry name" value="RmlC_Cupin_sf"/>
</dbReference>
<dbReference type="Gene3D" id="2.60.120.10">
    <property type="entry name" value="Jelly Rolls"/>
    <property type="match status" value="2"/>
</dbReference>
<dbReference type="OrthoDB" id="198735at2759"/>
<dbReference type="PANTHER" id="PTHR13903:SF8">
    <property type="entry name" value="PIRIN"/>
    <property type="match status" value="1"/>
</dbReference>
<dbReference type="InterPro" id="IPR012093">
    <property type="entry name" value="Pirin"/>
</dbReference>
<dbReference type="InterPro" id="IPR003829">
    <property type="entry name" value="Pirin_N_dom"/>
</dbReference>
<dbReference type="SUPFAM" id="SSF51182">
    <property type="entry name" value="RmlC-like cupins"/>
    <property type="match status" value="2"/>
</dbReference>
<feature type="domain" description="Pirin N-terminal" evidence="3">
    <location>
        <begin position="61"/>
        <end position="136"/>
    </location>
</feature>
<evidence type="ECO:0000259" key="4">
    <source>
        <dbReference type="Pfam" id="PF05726"/>
    </source>
</evidence>
<evidence type="ECO:0000313" key="6">
    <source>
        <dbReference type="Proteomes" id="UP000623467"/>
    </source>
</evidence>
<organism evidence="5 6">
    <name type="scientific">Mycena sanguinolenta</name>
    <dbReference type="NCBI Taxonomy" id="230812"/>
    <lineage>
        <taxon>Eukaryota</taxon>
        <taxon>Fungi</taxon>
        <taxon>Dikarya</taxon>
        <taxon>Basidiomycota</taxon>
        <taxon>Agaricomycotina</taxon>
        <taxon>Agaricomycetes</taxon>
        <taxon>Agaricomycetidae</taxon>
        <taxon>Agaricales</taxon>
        <taxon>Marasmiineae</taxon>
        <taxon>Mycenaceae</taxon>
        <taxon>Mycena</taxon>
    </lineage>
</organism>
<dbReference type="InterPro" id="IPR008778">
    <property type="entry name" value="Pirin_C_dom"/>
</dbReference>
<reference evidence="5" key="1">
    <citation type="submission" date="2020-05" db="EMBL/GenBank/DDBJ databases">
        <title>Mycena genomes resolve the evolution of fungal bioluminescence.</title>
        <authorList>
            <person name="Tsai I.J."/>
        </authorList>
    </citation>
    <scope>NUCLEOTIDE SEQUENCE</scope>
    <source>
        <strain evidence="5">160909Yilan</strain>
    </source>
</reference>
<evidence type="ECO:0000259" key="3">
    <source>
        <dbReference type="Pfam" id="PF02678"/>
    </source>
</evidence>
<dbReference type="Proteomes" id="UP000623467">
    <property type="component" value="Unassembled WGS sequence"/>
</dbReference>
<proteinExistence type="inferred from homology"/>
<dbReference type="PANTHER" id="PTHR13903">
    <property type="entry name" value="PIRIN-RELATED"/>
    <property type="match status" value="1"/>
</dbReference>
<comment type="caution">
    <text evidence="5">The sequence shown here is derived from an EMBL/GenBank/DDBJ whole genome shotgun (WGS) entry which is preliminary data.</text>
</comment>
<dbReference type="CDD" id="cd02247">
    <property type="entry name" value="cupin_pirin_C"/>
    <property type="match status" value="1"/>
</dbReference>
<dbReference type="InterPro" id="IPR014710">
    <property type="entry name" value="RmlC-like_jellyroll"/>
</dbReference>
<evidence type="ECO:0000256" key="2">
    <source>
        <dbReference type="RuleBase" id="RU003457"/>
    </source>
</evidence>
<feature type="domain" description="Pirin C-terminal" evidence="4">
    <location>
        <begin position="231"/>
        <end position="329"/>
    </location>
</feature>
<dbReference type="Pfam" id="PF05726">
    <property type="entry name" value="Pirin_C"/>
    <property type="match status" value="1"/>
</dbReference>
<name>A0A8H6YAG4_9AGAR</name>
<dbReference type="PIRSF" id="PIRSF006232">
    <property type="entry name" value="Pirin"/>
    <property type="match status" value="1"/>
</dbReference>
<evidence type="ECO:0000256" key="1">
    <source>
        <dbReference type="ARBA" id="ARBA00008416"/>
    </source>
</evidence>
<evidence type="ECO:0000313" key="5">
    <source>
        <dbReference type="EMBL" id="KAF7357393.1"/>
    </source>
</evidence>
<keyword evidence="6" id="KW-1185">Reference proteome</keyword>
<accession>A0A8H6YAG4</accession>
<dbReference type="AlphaFoldDB" id="A0A8H6YAG4"/>
<protein>
    <submittedName>
        <fullName evidence="5">Pirin domain-containing protein</fullName>
    </submittedName>
</protein>